<dbReference type="Proteomes" id="UP000710432">
    <property type="component" value="Unassembled WGS sequence"/>
</dbReference>
<feature type="region of interest" description="Disordered" evidence="1">
    <location>
        <begin position="60"/>
        <end position="86"/>
    </location>
</feature>
<feature type="region of interest" description="Disordered" evidence="1">
    <location>
        <begin position="1"/>
        <end position="43"/>
    </location>
</feature>
<feature type="region of interest" description="Disordered" evidence="1">
    <location>
        <begin position="108"/>
        <end position="131"/>
    </location>
</feature>
<protein>
    <submittedName>
        <fullName evidence="2">Uncharacterized protein</fullName>
    </submittedName>
</protein>
<dbReference type="PANTHER" id="PTHR37876">
    <property type="entry name" value="PROTEIN GAR2-LIKE"/>
    <property type="match status" value="1"/>
</dbReference>
<evidence type="ECO:0000313" key="2">
    <source>
        <dbReference type="EMBL" id="KAH0517576.1"/>
    </source>
</evidence>
<reference evidence="2" key="1">
    <citation type="submission" date="2020-03" db="EMBL/GenBank/DDBJ databases">
        <title>Studies in the Genomics of Life Span.</title>
        <authorList>
            <person name="Glass D."/>
        </authorList>
    </citation>
    <scope>NUCLEOTIDE SEQUENCE</scope>
    <source>
        <strain evidence="2">LTLLF</strain>
        <tissue evidence="2">Muscle</tissue>
    </source>
</reference>
<proteinExistence type="predicted"/>
<name>A0A8J6GV79_MICOH</name>
<dbReference type="AlphaFoldDB" id="A0A8J6GV79"/>
<gene>
    <name evidence="2" type="ORF">LTLLF_120065</name>
</gene>
<feature type="compositionally biased region" description="Basic residues" evidence="1">
    <location>
        <begin position="60"/>
        <end position="77"/>
    </location>
</feature>
<evidence type="ECO:0000313" key="3">
    <source>
        <dbReference type="Proteomes" id="UP000710432"/>
    </source>
</evidence>
<feature type="compositionally biased region" description="Basic residues" evidence="1">
    <location>
        <begin position="1"/>
        <end position="11"/>
    </location>
</feature>
<dbReference type="EMBL" id="JAATJU010015726">
    <property type="protein sequence ID" value="KAH0517576.1"/>
    <property type="molecule type" value="Genomic_DNA"/>
</dbReference>
<evidence type="ECO:0000256" key="1">
    <source>
        <dbReference type="SAM" id="MobiDB-lite"/>
    </source>
</evidence>
<dbReference type="PANTHER" id="PTHR37876:SF1">
    <property type="entry name" value="SERINE_ARGININE REPETITIVE MATRIX PROTEIN 4-LIKE-RELATED"/>
    <property type="match status" value="1"/>
</dbReference>
<dbReference type="InterPro" id="IPR040433">
    <property type="entry name" value="Spermatid_TP"/>
</dbReference>
<comment type="caution">
    <text evidence="2">The sequence shown here is derived from an EMBL/GenBank/DDBJ whole genome shotgun (WGS) entry which is preliminary data.</text>
</comment>
<sequence>MGKATNKSHTKKSQDPGTDVSPSTSGTLDQKAKSLCKPKTPTKKNCDEFSFCFRNPNKVHKTIKKGKKTPPPRALKRKASEKTVKKTKNVARKAMYGHYQDLVKELASTEPEPDHISLGSSTASITDRESQ</sequence>
<accession>A0A8J6GV79</accession>
<organism evidence="2 3">
    <name type="scientific">Microtus ochrogaster</name>
    <name type="common">Prairie vole</name>
    <dbReference type="NCBI Taxonomy" id="79684"/>
    <lineage>
        <taxon>Eukaryota</taxon>
        <taxon>Metazoa</taxon>
        <taxon>Chordata</taxon>
        <taxon>Craniata</taxon>
        <taxon>Vertebrata</taxon>
        <taxon>Euteleostomi</taxon>
        <taxon>Mammalia</taxon>
        <taxon>Eutheria</taxon>
        <taxon>Euarchontoglires</taxon>
        <taxon>Glires</taxon>
        <taxon>Rodentia</taxon>
        <taxon>Myomorpha</taxon>
        <taxon>Muroidea</taxon>
        <taxon>Cricetidae</taxon>
        <taxon>Arvicolinae</taxon>
        <taxon>Microtus</taxon>
    </lineage>
</organism>